<evidence type="ECO:0000313" key="8">
    <source>
        <dbReference type="Proteomes" id="UP000316292"/>
    </source>
</evidence>
<dbReference type="EMBL" id="VBOR01000023">
    <property type="protein sequence ID" value="TMQ51060.1"/>
    <property type="molecule type" value="Genomic_DNA"/>
</dbReference>
<dbReference type="InterPro" id="IPR033948">
    <property type="entry name" value="ETF_beta_N"/>
</dbReference>
<evidence type="ECO:0000256" key="5">
    <source>
        <dbReference type="ARBA" id="ARBA00042002"/>
    </source>
</evidence>
<accession>A0A538SI64</accession>
<dbReference type="InterPro" id="IPR012255">
    <property type="entry name" value="ETF_b"/>
</dbReference>
<dbReference type="PANTHER" id="PTHR21294">
    <property type="entry name" value="ELECTRON TRANSFER FLAVOPROTEIN BETA-SUBUNIT"/>
    <property type="match status" value="1"/>
</dbReference>
<dbReference type="PROSITE" id="PS01065">
    <property type="entry name" value="ETF_BETA"/>
    <property type="match status" value="1"/>
</dbReference>
<dbReference type="InterPro" id="IPR000049">
    <property type="entry name" value="ET-Flavoprotein_bsu_CS"/>
</dbReference>
<dbReference type="InterPro" id="IPR014729">
    <property type="entry name" value="Rossmann-like_a/b/a_fold"/>
</dbReference>
<gene>
    <name evidence="7" type="ORF">E6K71_00900</name>
</gene>
<sequence length="262" mass="28269">MNILVFVKQVPDTETRIQLKDGSVDTSAVKWVANPYDEFAIEEALRIRERLGQGKVTVVSLGPDRVKEAIKYALSLGADEGVHVKGDGVALWDPLAVATVLAGAAKKAGFDLILTGKQGVDHDWSQAGIILAELLDLPHVSVVVSLEVNPESKRGKAKREVEGGAEVVEFSLPAVITAQKGLNEPRYASLKGIMAVKKKVIPEWTLADLGVDPAAVSESAASVRFVEFSLPPPREKGRILEGEPVETARELVRILREEAKVL</sequence>
<dbReference type="Proteomes" id="UP000316292">
    <property type="component" value="Unassembled WGS sequence"/>
</dbReference>
<evidence type="ECO:0000313" key="7">
    <source>
        <dbReference type="EMBL" id="TMQ51060.1"/>
    </source>
</evidence>
<dbReference type="PANTHER" id="PTHR21294:SF8">
    <property type="entry name" value="ELECTRON TRANSFER FLAVOPROTEIN SUBUNIT BETA"/>
    <property type="match status" value="1"/>
</dbReference>
<dbReference type="PIRSF" id="PIRSF000090">
    <property type="entry name" value="Beta-ETF"/>
    <property type="match status" value="1"/>
</dbReference>
<proteinExistence type="inferred from homology"/>
<dbReference type="SUPFAM" id="SSF52402">
    <property type="entry name" value="Adenine nucleotide alpha hydrolases-like"/>
    <property type="match status" value="1"/>
</dbReference>
<evidence type="ECO:0000256" key="1">
    <source>
        <dbReference type="ARBA" id="ARBA00007557"/>
    </source>
</evidence>
<dbReference type="SMART" id="SM00893">
    <property type="entry name" value="ETF"/>
    <property type="match status" value="1"/>
</dbReference>
<dbReference type="AlphaFoldDB" id="A0A538SI64"/>
<name>A0A538SI64_UNCEI</name>
<dbReference type="InterPro" id="IPR014730">
    <property type="entry name" value="ETF_a/b_N"/>
</dbReference>
<keyword evidence="3" id="KW-0813">Transport</keyword>
<dbReference type="CDD" id="cd01714">
    <property type="entry name" value="ETF_beta"/>
    <property type="match status" value="1"/>
</dbReference>
<evidence type="ECO:0000256" key="2">
    <source>
        <dbReference type="ARBA" id="ARBA00016797"/>
    </source>
</evidence>
<evidence type="ECO:0000259" key="6">
    <source>
        <dbReference type="SMART" id="SM00893"/>
    </source>
</evidence>
<protein>
    <recommendedName>
        <fullName evidence="2">Electron transfer flavoprotein subunit beta</fullName>
    </recommendedName>
    <alternativeName>
        <fullName evidence="5">Electron transfer flavoprotein small subunit</fullName>
    </alternativeName>
</protein>
<comment type="caution">
    <text evidence="7">The sequence shown here is derived from an EMBL/GenBank/DDBJ whole genome shotgun (WGS) entry which is preliminary data.</text>
</comment>
<evidence type="ECO:0000256" key="4">
    <source>
        <dbReference type="ARBA" id="ARBA00022982"/>
    </source>
</evidence>
<dbReference type="Gene3D" id="3.40.50.620">
    <property type="entry name" value="HUPs"/>
    <property type="match status" value="1"/>
</dbReference>
<feature type="domain" description="Electron transfer flavoprotein alpha/beta-subunit N-terminal" evidence="6">
    <location>
        <begin position="21"/>
        <end position="213"/>
    </location>
</feature>
<reference evidence="7 8" key="1">
    <citation type="journal article" date="2019" name="Nat. Microbiol.">
        <title>Mediterranean grassland soil C-N compound turnover is dependent on rainfall and depth, and is mediated by genomically divergent microorganisms.</title>
        <authorList>
            <person name="Diamond S."/>
            <person name="Andeer P.F."/>
            <person name="Li Z."/>
            <person name="Crits-Christoph A."/>
            <person name="Burstein D."/>
            <person name="Anantharaman K."/>
            <person name="Lane K.R."/>
            <person name="Thomas B.C."/>
            <person name="Pan C."/>
            <person name="Northen T.R."/>
            <person name="Banfield J.F."/>
        </authorList>
    </citation>
    <scope>NUCLEOTIDE SEQUENCE [LARGE SCALE GENOMIC DNA]</scope>
    <source>
        <strain evidence="7">WS_1</strain>
    </source>
</reference>
<dbReference type="GO" id="GO:0009055">
    <property type="term" value="F:electron transfer activity"/>
    <property type="evidence" value="ECO:0007669"/>
    <property type="project" value="InterPro"/>
</dbReference>
<comment type="similarity">
    <text evidence="1">Belongs to the ETF beta-subunit/FixA family.</text>
</comment>
<keyword evidence="4" id="KW-0249">Electron transport</keyword>
<evidence type="ECO:0000256" key="3">
    <source>
        <dbReference type="ARBA" id="ARBA00022448"/>
    </source>
</evidence>
<organism evidence="7 8">
    <name type="scientific">Eiseniibacteriota bacterium</name>
    <dbReference type="NCBI Taxonomy" id="2212470"/>
    <lineage>
        <taxon>Bacteria</taxon>
        <taxon>Candidatus Eiseniibacteriota</taxon>
    </lineage>
</organism>
<dbReference type="Pfam" id="PF01012">
    <property type="entry name" value="ETF"/>
    <property type="match status" value="1"/>
</dbReference>